<evidence type="ECO:0000256" key="2">
    <source>
        <dbReference type="ARBA" id="ARBA00010790"/>
    </source>
</evidence>
<accession>A0A0C3ASI3</accession>
<evidence type="ECO:0000313" key="9">
    <source>
        <dbReference type="Proteomes" id="UP000054166"/>
    </source>
</evidence>
<dbReference type="STRING" id="765440.A0A0C3ASI3"/>
<protein>
    <submittedName>
        <fullName evidence="8">Cellobiose dehydrogenase</fullName>
    </submittedName>
</protein>
<reference evidence="8 9" key="1">
    <citation type="submission" date="2014-04" db="EMBL/GenBank/DDBJ databases">
        <authorList>
            <consortium name="DOE Joint Genome Institute"/>
            <person name="Kuo A."/>
            <person name="Tarkka M."/>
            <person name="Buscot F."/>
            <person name="Kohler A."/>
            <person name="Nagy L.G."/>
            <person name="Floudas D."/>
            <person name="Copeland A."/>
            <person name="Barry K.W."/>
            <person name="Cichocki N."/>
            <person name="Veneault-Fourrey C."/>
            <person name="LaButti K."/>
            <person name="Lindquist E.A."/>
            <person name="Lipzen A."/>
            <person name="Lundell T."/>
            <person name="Morin E."/>
            <person name="Murat C."/>
            <person name="Sun H."/>
            <person name="Tunlid A."/>
            <person name="Henrissat B."/>
            <person name="Grigoriev I.V."/>
            <person name="Hibbett D.S."/>
            <person name="Martin F."/>
            <person name="Nordberg H.P."/>
            <person name="Cantor M.N."/>
            <person name="Hua S.X."/>
        </authorList>
    </citation>
    <scope>NUCLEOTIDE SEQUENCE [LARGE SCALE GENOMIC DNA]</scope>
    <source>
        <strain evidence="8 9">F 1598</strain>
    </source>
</reference>
<evidence type="ECO:0000256" key="4">
    <source>
        <dbReference type="RuleBase" id="RU003968"/>
    </source>
</evidence>
<dbReference type="PROSITE" id="PS00623">
    <property type="entry name" value="GMC_OXRED_1"/>
    <property type="match status" value="1"/>
</dbReference>
<evidence type="ECO:0000313" key="8">
    <source>
        <dbReference type="EMBL" id="KIM76893.1"/>
    </source>
</evidence>
<dbReference type="Proteomes" id="UP000054166">
    <property type="component" value="Unassembled WGS sequence"/>
</dbReference>
<dbReference type="SUPFAM" id="SSF54373">
    <property type="entry name" value="FAD-linked reductases, C-terminal domain"/>
    <property type="match status" value="1"/>
</dbReference>
<feature type="domain" description="Glucose-methanol-choline oxidoreductase N-terminal" evidence="7">
    <location>
        <begin position="294"/>
        <end position="308"/>
    </location>
</feature>
<evidence type="ECO:0000256" key="3">
    <source>
        <dbReference type="PIRSR" id="PIRSR000137-2"/>
    </source>
</evidence>
<organism evidence="8 9">
    <name type="scientific">Piloderma croceum (strain F 1598)</name>
    <dbReference type="NCBI Taxonomy" id="765440"/>
    <lineage>
        <taxon>Eukaryota</taxon>
        <taxon>Fungi</taxon>
        <taxon>Dikarya</taxon>
        <taxon>Basidiomycota</taxon>
        <taxon>Agaricomycotina</taxon>
        <taxon>Agaricomycetes</taxon>
        <taxon>Agaricomycetidae</taxon>
        <taxon>Atheliales</taxon>
        <taxon>Atheliaceae</taxon>
        <taxon>Piloderma</taxon>
    </lineage>
</organism>
<dbReference type="Pfam" id="PF05199">
    <property type="entry name" value="GMC_oxred_C"/>
    <property type="match status" value="1"/>
</dbReference>
<dbReference type="Gene3D" id="3.30.410.10">
    <property type="entry name" value="Cholesterol Oxidase, domain 2"/>
    <property type="match status" value="1"/>
</dbReference>
<dbReference type="GO" id="GO:0016614">
    <property type="term" value="F:oxidoreductase activity, acting on CH-OH group of donors"/>
    <property type="evidence" value="ECO:0007669"/>
    <property type="project" value="InterPro"/>
</dbReference>
<keyword evidence="9" id="KW-1185">Reference proteome</keyword>
<dbReference type="Gene3D" id="3.50.50.60">
    <property type="entry name" value="FAD/NAD(P)-binding domain"/>
    <property type="match status" value="1"/>
</dbReference>
<dbReference type="InterPro" id="IPR036188">
    <property type="entry name" value="FAD/NAD-bd_sf"/>
</dbReference>
<dbReference type="InParanoid" id="A0A0C3ASI3"/>
<evidence type="ECO:0000259" key="6">
    <source>
        <dbReference type="PROSITE" id="PS00623"/>
    </source>
</evidence>
<feature type="signal peptide" evidence="5">
    <location>
        <begin position="1"/>
        <end position="24"/>
    </location>
</feature>
<keyword evidence="5" id="KW-0732">Signal</keyword>
<dbReference type="GO" id="GO:0050660">
    <property type="term" value="F:flavin adenine dinucleotide binding"/>
    <property type="evidence" value="ECO:0007669"/>
    <property type="project" value="InterPro"/>
</dbReference>
<dbReference type="PIRSF" id="PIRSF000137">
    <property type="entry name" value="Alcohol_oxidase"/>
    <property type="match status" value="1"/>
</dbReference>
<dbReference type="SUPFAM" id="SSF51905">
    <property type="entry name" value="FAD/NAD(P)-binding domain"/>
    <property type="match status" value="1"/>
</dbReference>
<evidence type="ECO:0000259" key="7">
    <source>
        <dbReference type="PROSITE" id="PS00624"/>
    </source>
</evidence>
<feature type="chain" id="PRO_5002161160" evidence="5">
    <location>
        <begin position="25"/>
        <end position="632"/>
    </location>
</feature>
<dbReference type="PROSITE" id="PS00624">
    <property type="entry name" value="GMC_OXRED_2"/>
    <property type="match status" value="1"/>
</dbReference>
<dbReference type="AlphaFoldDB" id="A0A0C3ASI3"/>
<dbReference type="PANTHER" id="PTHR47190">
    <property type="entry name" value="DEHYDROGENASE, PUTATIVE-RELATED"/>
    <property type="match status" value="1"/>
</dbReference>
<dbReference type="InterPro" id="IPR012132">
    <property type="entry name" value="GMC_OxRdtase"/>
</dbReference>
<dbReference type="EMBL" id="KN833030">
    <property type="protein sequence ID" value="KIM76893.1"/>
    <property type="molecule type" value="Genomic_DNA"/>
</dbReference>
<reference evidence="9" key="2">
    <citation type="submission" date="2015-01" db="EMBL/GenBank/DDBJ databases">
        <title>Evolutionary Origins and Diversification of the Mycorrhizal Mutualists.</title>
        <authorList>
            <consortium name="DOE Joint Genome Institute"/>
            <consortium name="Mycorrhizal Genomics Consortium"/>
            <person name="Kohler A."/>
            <person name="Kuo A."/>
            <person name="Nagy L.G."/>
            <person name="Floudas D."/>
            <person name="Copeland A."/>
            <person name="Barry K.W."/>
            <person name="Cichocki N."/>
            <person name="Veneault-Fourrey C."/>
            <person name="LaButti K."/>
            <person name="Lindquist E.A."/>
            <person name="Lipzen A."/>
            <person name="Lundell T."/>
            <person name="Morin E."/>
            <person name="Murat C."/>
            <person name="Riley R."/>
            <person name="Ohm R."/>
            <person name="Sun H."/>
            <person name="Tunlid A."/>
            <person name="Henrissat B."/>
            <person name="Grigoriev I.V."/>
            <person name="Hibbett D.S."/>
            <person name="Martin F."/>
        </authorList>
    </citation>
    <scope>NUCLEOTIDE SEQUENCE [LARGE SCALE GENOMIC DNA]</scope>
    <source>
        <strain evidence="9">F 1598</strain>
    </source>
</reference>
<gene>
    <name evidence="8" type="ORF">PILCRDRAFT_825895</name>
</gene>
<evidence type="ECO:0000256" key="5">
    <source>
        <dbReference type="SAM" id="SignalP"/>
    </source>
</evidence>
<dbReference type="Pfam" id="PF00732">
    <property type="entry name" value="GMC_oxred_N"/>
    <property type="match status" value="1"/>
</dbReference>
<comment type="cofactor">
    <cofactor evidence="1 3">
        <name>FAD</name>
        <dbReference type="ChEBI" id="CHEBI:57692"/>
    </cofactor>
</comment>
<dbReference type="HOGENOM" id="CLU_011025_2_1_1"/>
<comment type="similarity">
    <text evidence="2 4">Belongs to the GMC oxidoreductase family.</text>
</comment>
<feature type="binding site" evidence="3">
    <location>
        <begin position="556"/>
        <end position="557"/>
    </location>
    <ligand>
        <name>FAD</name>
        <dbReference type="ChEBI" id="CHEBI:57692"/>
    </ligand>
</feature>
<name>A0A0C3ASI3_PILCF</name>
<dbReference type="PANTHER" id="PTHR47190:SF2">
    <property type="entry name" value="CELLOBIOSE DEHYDROGENASE (AFU_ORTHOLOGUE AFUA_2G17620)"/>
    <property type="match status" value="1"/>
</dbReference>
<keyword evidence="3 4" id="KW-0274">FAD</keyword>
<proteinExistence type="inferred from homology"/>
<feature type="domain" description="Glucose-methanol-choline oxidoreductase N-terminal" evidence="6">
    <location>
        <begin position="126"/>
        <end position="149"/>
    </location>
</feature>
<evidence type="ECO:0000256" key="1">
    <source>
        <dbReference type="ARBA" id="ARBA00001974"/>
    </source>
</evidence>
<dbReference type="Pfam" id="PF13450">
    <property type="entry name" value="NAD_binding_8"/>
    <property type="match status" value="1"/>
</dbReference>
<dbReference type="InterPro" id="IPR007867">
    <property type="entry name" value="GMC_OxRtase_C"/>
</dbReference>
<dbReference type="OrthoDB" id="413885at2759"/>
<dbReference type="InterPro" id="IPR000172">
    <property type="entry name" value="GMC_OxRdtase_N"/>
</dbReference>
<feature type="binding site" evidence="3">
    <location>
        <position position="255"/>
    </location>
    <ligand>
        <name>FAD</name>
        <dbReference type="ChEBI" id="CHEBI:57692"/>
    </ligand>
</feature>
<dbReference type="InterPro" id="IPR053208">
    <property type="entry name" value="GMC_Oxidoreductase_CD"/>
</dbReference>
<sequence length="632" mass="67671">MSVRYFQRCLALLWLGATISGALSSALVDSEESSVLLDVAATAYDFVIVGAGPAGIIMADRLSEAGKNVLLLERGGPSTGETGGQDIPPWANGTTLTRFDIPGLYDSEFSVKDTYFFCKDVTVQAGCILGGGSSINGGLYWYPRDLDFSVANGWPSAWTDHAPYTDKLKQRLPSTDHPSTDGIRYLEQTTTVMGQLLDGQGYVQQTINDDPDSKEHIYGYTNFDFIDGKRGGPVASYLRTAKARPNFTYKDYTLVSNVVRNGSQITGVQTNDTSLGPKGVVPITDNGSVILSAGSFGSSRILFMSGIGPTDMINIVQQNSTAAANLPPMAQWINLPVGQNISDNPSIKLLFTHPLLDTYPWASAVNNPRPADAAQYLKDQSGVLAASSAKINFWRSVTGTDGILRWVQGTARPSGSSNLPTVNASQIFSLTVYLSENITSRGRIGINSALQATPLVDPWFVDPVDKSTMISVLNDIVAGVSNVPNLTLIQPNNQTIEDYVNTYNKASMNSDHWVGANKIGLSPSESVVDTNTKVYNTNNLFVVDASIVPALPVGNPQGTIMSAAEQAAAKILALSGNMTLSTNTSLSGGTNSGMCKGSFGGHFGFLFLDCRLWIQSFVPLLCHISLTMYSIL</sequence>
<keyword evidence="4" id="KW-0285">Flavoprotein</keyword>